<evidence type="ECO:0000313" key="4">
    <source>
        <dbReference type="WBParaSite" id="HPBE_0001565601-mRNA-1"/>
    </source>
</evidence>
<feature type="compositionally biased region" description="Basic and acidic residues" evidence="1">
    <location>
        <begin position="260"/>
        <end position="277"/>
    </location>
</feature>
<dbReference type="OrthoDB" id="1708588at2759"/>
<dbReference type="WBParaSite" id="HPBE_0001565601-mRNA-1">
    <property type="protein sequence ID" value="HPBE_0001565601-mRNA-1"/>
    <property type="gene ID" value="HPBE_0001565601"/>
</dbReference>
<protein>
    <submittedName>
        <fullName evidence="4">Transcription initiation factor TFIID subunit 7</fullName>
    </submittedName>
</protein>
<evidence type="ECO:0000313" key="2">
    <source>
        <dbReference type="EMBL" id="VDP03468.1"/>
    </source>
</evidence>
<dbReference type="Proteomes" id="UP000050761">
    <property type="component" value="Unassembled WGS sequence"/>
</dbReference>
<accession>A0A3P8B1R0</accession>
<evidence type="ECO:0000313" key="3">
    <source>
        <dbReference type="Proteomes" id="UP000050761"/>
    </source>
</evidence>
<organism evidence="3 4">
    <name type="scientific">Heligmosomoides polygyrus</name>
    <name type="common">Parasitic roundworm</name>
    <dbReference type="NCBI Taxonomy" id="6339"/>
    <lineage>
        <taxon>Eukaryota</taxon>
        <taxon>Metazoa</taxon>
        <taxon>Ecdysozoa</taxon>
        <taxon>Nematoda</taxon>
        <taxon>Chromadorea</taxon>
        <taxon>Rhabditida</taxon>
        <taxon>Rhabditina</taxon>
        <taxon>Rhabditomorpha</taxon>
        <taxon>Strongyloidea</taxon>
        <taxon>Heligmosomidae</taxon>
        <taxon>Heligmosomoides</taxon>
    </lineage>
</organism>
<dbReference type="EMBL" id="UZAH01028969">
    <property type="protein sequence ID" value="VDP03468.1"/>
    <property type="molecule type" value="Genomic_DNA"/>
</dbReference>
<sequence>MGLKMLKSLKYLRLEGIHNKNVGKAALLLEETIPSLKVLGVDFEHELEALEADIRLLENPNVVEDAKGNIFAEDDNGRLFYIGGNVNERPAVCDNDKPIMTSTIRREIPKLSDEEFEKIDRLSGGKLRHLLVGSPSGYEWNSQVRRISFVHSVQALEEPFLAIALNPRLIRKLQVETILQFEADYNEKRGIPVDPKMLPKEKRPKVGVQVDISNTRYCRSRTGLLEEESKPSLLEKERLKFLSEFDDEWKMLERKLLEKGDGEGNMERLEENDSNEKKLKKHGLS</sequence>
<reference evidence="2 3" key="1">
    <citation type="submission" date="2018-11" db="EMBL/GenBank/DDBJ databases">
        <authorList>
            <consortium name="Pathogen Informatics"/>
        </authorList>
    </citation>
    <scope>NUCLEOTIDE SEQUENCE [LARGE SCALE GENOMIC DNA]</scope>
</reference>
<name>A0A183G2U0_HELPZ</name>
<evidence type="ECO:0000256" key="1">
    <source>
        <dbReference type="SAM" id="MobiDB-lite"/>
    </source>
</evidence>
<accession>A0A183G2U0</accession>
<feature type="region of interest" description="Disordered" evidence="1">
    <location>
        <begin position="260"/>
        <end position="285"/>
    </location>
</feature>
<keyword evidence="3" id="KW-1185">Reference proteome</keyword>
<gene>
    <name evidence="2" type="ORF">HPBE_LOCUS15655</name>
</gene>
<reference evidence="4" key="2">
    <citation type="submission" date="2019-09" db="UniProtKB">
        <authorList>
            <consortium name="WormBaseParasite"/>
        </authorList>
    </citation>
    <scope>IDENTIFICATION</scope>
</reference>
<proteinExistence type="predicted"/>
<dbReference type="AlphaFoldDB" id="A0A183G2U0"/>